<protein>
    <submittedName>
        <fullName evidence="2">Uncharacterized protein</fullName>
    </submittedName>
</protein>
<accession>A0A3N4KRU6</accession>
<feature type="region of interest" description="Disordered" evidence="1">
    <location>
        <begin position="1"/>
        <end position="40"/>
    </location>
</feature>
<feature type="compositionally biased region" description="Polar residues" evidence="1">
    <location>
        <begin position="7"/>
        <end position="40"/>
    </location>
</feature>
<dbReference type="AlphaFoldDB" id="A0A3N4KRU6"/>
<gene>
    <name evidence="2" type="ORF">P167DRAFT_575663</name>
</gene>
<feature type="region of interest" description="Disordered" evidence="1">
    <location>
        <begin position="914"/>
        <end position="949"/>
    </location>
</feature>
<name>A0A3N4KRU6_9PEZI</name>
<feature type="compositionally biased region" description="Polar residues" evidence="1">
    <location>
        <begin position="117"/>
        <end position="146"/>
    </location>
</feature>
<reference evidence="2 3" key="1">
    <citation type="journal article" date="2018" name="Nat. Ecol. Evol.">
        <title>Pezizomycetes genomes reveal the molecular basis of ectomycorrhizal truffle lifestyle.</title>
        <authorList>
            <person name="Murat C."/>
            <person name="Payen T."/>
            <person name="Noel B."/>
            <person name="Kuo A."/>
            <person name="Morin E."/>
            <person name="Chen J."/>
            <person name="Kohler A."/>
            <person name="Krizsan K."/>
            <person name="Balestrini R."/>
            <person name="Da Silva C."/>
            <person name="Montanini B."/>
            <person name="Hainaut M."/>
            <person name="Levati E."/>
            <person name="Barry K.W."/>
            <person name="Belfiori B."/>
            <person name="Cichocki N."/>
            <person name="Clum A."/>
            <person name="Dockter R.B."/>
            <person name="Fauchery L."/>
            <person name="Guy J."/>
            <person name="Iotti M."/>
            <person name="Le Tacon F."/>
            <person name="Lindquist E.A."/>
            <person name="Lipzen A."/>
            <person name="Malagnac F."/>
            <person name="Mello A."/>
            <person name="Molinier V."/>
            <person name="Miyauchi S."/>
            <person name="Poulain J."/>
            <person name="Riccioni C."/>
            <person name="Rubini A."/>
            <person name="Sitrit Y."/>
            <person name="Splivallo R."/>
            <person name="Traeger S."/>
            <person name="Wang M."/>
            <person name="Zifcakova L."/>
            <person name="Wipf D."/>
            <person name="Zambonelli A."/>
            <person name="Paolocci F."/>
            <person name="Nowrousian M."/>
            <person name="Ottonello S."/>
            <person name="Baldrian P."/>
            <person name="Spatafora J.W."/>
            <person name="Henrissat B."/>
            <person name="Nagy L.G."/>
            <person name="Aury J.M."/>
            <person name="Wincker P."/>
            <person name="Grigoriev I.V."/>
            <person name="Bonfante P."/>
            <person name="Martin F.M."/>
        </authorList>
    </citation>
    <scope>NUCLEOTIDE SEQUENCE [LARGE SCALE GENOMIC DNA]</scope>
    <source>
        <strain evidence="2 3">CCBAS932</strain>
    </source>
</reference>
<evidence type="ECO:0000313" key="2">
    <source>
        <dbReference type="EMBL" id="RPB11081.1"/>
    </source>
</evidence>
<keyword evidence="3" id="KW-1185">Reference proteome</keyword>
<dbReference type="InParanoid" id="A0A3N4KRU6"/>
<feature type="compositionally biased region" description="Basic residues" evidence="1">
    <location>
        <begin position="427"/>
        <end position="439"/>
    </location>
</feature>
<proteinExistence type="predicted"/>
<sequence length="949" mass="105344">MRRNKQKCGSSGSKSPLSKVTESSSSICHSLNHDTPNINNREENCNSFANQYARDFPAYSQDARQERRKVYVQAKGDRKPIPATFRKPKPYFARQSLLPPASIIHWVEVKSRSKVNNAQIDQNGSPNQRKTFDNSENQIPPSTSNFYAEKPYTPPVIVNSGPITIKESPEVHSNFILNPKASNFEMVSKITFPEASGGDEYIGYYMTEDENKFQDPTENVSVISHDDHPMDWQLPDNNTVRRIPKELIERVPGKMNWENGAFNIIREDRSVRSWGSWNSEDEAEVQARLAATGSSPSLQGSEKLNLISEEMNSSLNTGTLNEQSEQVINNNQIENTHTIDGVRSVESNHEHLSKLSGLQTVISQILGSTEALNCTKGVEKDNVGVFTGVEKMDNGFSNSTAGHDSKNYTEGIKYEGNPTQSQALGGKKPKTKGKKRKKAGSIALPKNKLESEVEEKSHMNDKPKPELPLTAIQPVQTQVMSTDPPAALKMNEHLNMSTPLPAKENLEITKIAVTKDIARPVFNYRDALLKKVETPKVSPVTLPNPQIQKTANILSNPQTQKIEKGTPSKPIIPKAQIQQAERDFGSGPSTEVGLRRKFFLQPIPSTVTYHSLIQQLRGGMLEDIYVSGLSPHPSAWKGVRGDSQNRGGDETRYAHVSFYSNEGANRFWELVNTGNQQSNSYRSLYGGFDDEAPGFLILDGVKVLVRWRHNDQRLVNPATSRAVKDEHATRCILLQFNAEAVTQWIKERKAVPGKLVKNEIVFNEAGIIKKVKTDIESWGMADSNLENVEIISAQNMPKSTRTAENCDDKQKPKDIKVLVSFIKILSAVKLKRFLLNKPEYTKGGYCKVEYCKDVCAEPIDKLKAIRVAELNLVKNNTSSRRRRNATRATKESIVEVNGVGKKIVEGKDSKGGVVEEGTIAKEDKGTTGKKSAEGGQGKAAGGNKQPKEG</sequence>
<dbReference type="Proteomes" id="UP000277580">
    <property type="component" value="Unassembled WGS sequence"/>
</dbReference>
<feature type="region of interest" description="Disordered" evidence="1">
    <location>
        <begin position="117"/>
        <end position="151"/>
    </location>
</feature>
<evidence type="ECO:0000256" key="1">
    <source>
        <dbReference type="SAM" id="MobiDB-lite"/>
    </source>
</evidence>
<dbReference type="EMBL" id="ML119138">
    <property type="protein sequence ID" value="RPB11081.1"/>
    <property type="molecule type" value="Genomic_DNA"/>
</dbReference>
<feature type="region of interest" description="Disordered" evidence="1">
    <location>
        <begin position="394"/>
        <end position="467"/>
    </location>
</feature>
<dbReference type="OrthoDB" id="5370467at2759"/>
<feature type="compositionally biased region" description="Basic and acidic residues" evidence="1">
    <location>
        <begin position="918"/>
        <end position="932"/>
    </location>
</feature>
<organism evidence="2 3">
    <name type="scientific">Morchella conica CCBAS932</name>
    <dbReference type="NCBI Taxonomy" id="1392247"/>
    <lineage>
        <taxon>Eukaryota</taxon>
        <taxon>Fungi</taxon>
        <taxon>Dikarya</taxon>
        <taxon>Ascomycota</taxon>
        <taxon>Pezizomycotina</taxon>
        <taxon>Pezizomycetes</taxon>
        <taxon>Pezizales</taxon>
        <taxon>Morchellaceae</taxon>
        <taxon>Morchella</taxon>
    </lineage>
</organism>
<feature type="compositionally biased region" description="Basic and acidic residues" evidence="1">
    <location>
        <begin position="447"/>
        <end position="465"/>
    </location>
</feature>
<evidence type="ECO:0000313" key="3">
    <source>
        <dbReference type="Proteomes" id="UP000277580"/>
    </source>
</evidence>